<dbReference type="EnsemblFungi" id="PTTG_01729-t43_1">
    <property type="protein sequence ID" value="PTTG_01729-t43_1-p1"/>
    <property type="gene ID" value="PTTG_01729"/>
</dbReference>
<name>A0A180GZ95_PUCT1</name>
<reference evidence="3 4" key="3">
    <citation type="journal article" date="2017" name="G3 (Bethesda)">
        <title>Comparative analysis highlights variable genome content of wheat rusts and divergence of the mating loci.</title>
        <authorList>
            <person name="Cuomo C.A."/>
            <person name="Bakkeren G."/>
            <person name="Khalil H.B."/>
            <person name="Panwar V."/>
            <person name="Joly D."/>
            <person name="Linning R."/>
            <person name="Sakthikumar S."/>
            <person name="Song X."/>
            <person name="Adiconis X."/>
            <person name="Fan L."/>
            <person name="Goldberg J.M."/>
            <person name="Levin J.Z."/>
            <person name="Young S."/>
            <person name="Zeng Q."/>
            <person name="Anikster Y."/>
            <person name="Bruce M."/>
            <person name="Wang M."/>
            <person name="Yin C."/>
            <person name="McCallum B."/>
            <person name="Szabo L.J."/>
            <person name="Hulbert S."/>
            <person name="Chen X."/>
            <person name="Fellers J.P."/>
        </authorList>
    </citation>
    <scope>NUCLEOTIDE SEQUENCE</scope>
    <source>
        <strain evidence="3">isolate 1-1 / race 1 (BBBD)</strain>
        <strain evidence="4">Isolate 1-1 / race 1 (BBBD)</strain>
    </source>
</reference>
<protein>
    <submittedName>
        <fullName evidence="2 3">Uncharacterized protein</fullName>
    </submittedName>
</protein>
<sequence length="487" mass="51475">MFNSIAAATSAVKVAAGLSSGDAGGQGEGEMGSQSQGVTGTQEELEPQAAPEEERAGGRTEDKPAPAPPKKNKKVTVKAPARRSKLPGEHKKEDKQGGGEDREEGREAGLDEFRDLVGEEIRDPGNQKGTAGNPVDAEEEIRVIGGTKGKVDLQGTLLEVIGKALAAEAAGQAGKATMLFKICKGLGNAVASAPAAPLSLPSTLANQTPTASVATPSFTSPAATLPTPTTSIHHHGFKIPTPAPAVTLRIRDYDEMAVPTGTETAILFDNAAIPNNDDIGLPRFFAQNLLEFRAPLPLTIFNEWWQEQAFLHHAEKRGKSDNTSGDRLRYTGFPYPSEYLQTYQEWVPVPGGRLSVANISIFRTEIVQEVHAKTVRFVETEFTDNPYAAGGCRFGWDPTTGQQTEKKDKPANRTPLHLQQPGKQFAKTVKPGPETPKGPSNQKESSGKQGGFKGSKWGSSYDREGGGSGSGGGGGGTGSSYGRGKGY</sequence>
<dbReference type="VEuPathDB" id="FungiDB:PTTG_01729"/>
<accession>A0A180GZ95</accession>
<dbReference type="EMBL" id="ADAS02000009">
    <property type="protein sequence ID" value="OAV98167.1"/>
    <property type="molecule type" value="Genomic_DNA"/>
</dbReference>
<feature type="compositionally biased region" description="Basic and acidic residues" evidence="1">
    <location>
        <begin position="52"/>
        <end position="64"/>
    </location>
</feature>
<proteinExistence type="predicted"/>
<dbReference type="Proteomes" id="UP000005240">
    <property type="component" value="Unassembled WGS sequence"/>
</dbReference>
<evidence type="ECO:0000256" key="1">
    <source>
        <dbReference type="SAM" id="MobiDB-lite"/>
    </source>
</evidence>
<gene>
    <name evidence="2" type="ORF">PTTG_01729</name>
</gene>
<feature type="compositionally biased region" description="Basic residues" evidence="1">
    <location>
        <begin position="70"/>
        <end position="85"/>
    </location>
</feature>
<evidence type="ECO:0000313" key="2">
    <source>
        <dbReference type="EMBL" id="OAV98167.1"/>
    </source>
</evidence>
<reference evidence="2" key="1">
    <citation type="submission" date="2009-11" db="EMBL/GenBank/DDBJ databases">
        <authorList>
            <consortium name="The Broad Institute Genome Sequencing Platform"/>
            <person name="Ward D."/>
            <person name="Feldgarden M."/>
            <person name="Earl A."/>
            <person name="Young S.K."/>
            <person name="Zeng Q."/>
            <person name="Koehrsen M."/>
            <person name="Alvarado L."/>
            <person name="Berlin A."/>
            <person name="Bochicchio J."/>
            <person name="Borenstein D."/>
            <person name="Chapman S.B."/>
            <person name="Chen Z."/>
            <person name="Engels R."/>
            <person name="Freedman E."/>
            <person name="Gellesch M."/>
            <person name="Goldberg J."/>
            <person name="Griggs A."/>
            <person name="Gujja S."/>
            <person name="Heilman E."/>
            <person name="Heiman D."/>
            <person name="Hepburn T."/>
            <person name="Howarth C."/>
            <person name="Jen D."/>
            <person name="Larson L."/>
            <person name="Lewis B."/>
            <person name="Mehta T."/>
            <person name="Park D."/>
            <person name="Pearson M."/>
            <person name="Roberts A."/>
            <person name="Saif S."/>
            <person name="Shea T."/>
            <person name="Shenoy N."/>
            <person name="Sisk P."/>
            <person name="Stolte C."/>
            <person name="Sykes S."/>
            <person name="Thomson T."/>
            <person name="Walk T."/>
            <person name="White J."/>
            <person name="Yandava C."/>
            <person name="Izard J."/>
            <person name="Baranova O.V."/>
            <person name="Blanton J.M."/>
            <person name="Tanner A.C."/>
            <person name="Dewhirst F.E."/>
            <person name="Haas B."/>
            <person name="Nusbaum C."/>
            <person name="Birren B."/>
        </authorList>
    </citation>
    <scope>NUCLEOTIDE SEQUENCE [LARGE SCALE GENOMIC DNA]</scope>
    <source>
        <strain evidence="2">1-1 BBBD Race 1</strain>
    </source>
</reference>
<feature type="region of interest" description="Disordered" evidence="1">
    <location>
        <begin position="18"/>
        <end position="108"/>
    </location>
</feature>
<feature type="compositionally biased region" description="Basic and acidic residues" evidence="1">
    <location>
        <begin position="86"/>
        <end position="108"/>
    </location>
</feature>
<evidence type="ECO:0000313" key="4">
    <source>
        <dbReference type="Proteomes" id="UP000005240"/>
    </source>
</evidence>
<keyword evidence="4" id="KW-1185">Reference proteome</keyword>
<reference evidence="3" key="4">
    <citation type="submission" date="2025-05" db="UniProtKB">
        <authorList>
            <consortium name="EnsemblFungi"/>
        </authorList>
    </citation>
    <scope>IDENTIFICATION</scope>
    <source>
        <strain evidence="3">isolate 1-1 / race 1 (BBBD)</strain>
    </source>
</reference>
<dbReference type="AlphaFoldDB" id="A0A180GZ95"/>
<feature type="compositionally biased region" description="Gly residues" evidence="1">
    <location>
        <begin position="466"/>
        <end position="487"/>
    </location>
</feature>
<evidence type="ECO:0000313" key="3">
    <source>
        <dbReference type="EnsemblFungi" id="PTTG_01729-t43_1-p1"/>
    </source>
</evidence>
<feature type="region of interest" description="Disordered" evidence="1">
    <location>
        <begin position="389"/>
        <end position="487"/>
    </location>
</feature>
<organism evidence="2">
    <name type="scientific">Puccinia triticina (isolate 1-1 / race 1 (BBBD))</name>
    <name type="common">Brown leaf rust fungus</name>
    <dbReference type="NCBI Taxonomy" id="630390"/>
    <lineage>
        <taxon>Eukaryota</taxon>
        <taxon>Fungi</taxon>
        <taxon>Dikarya</taxon>
        <taxon>Basidiomycota</taxon>
        <taxon>Pucciniomycotina</taxon>
        <taxon>Pucciniomycetes</taxon>
        <taxon>Pucciniales</taxon>
        <taxon>Pucciniaceae</taxon>
        <taxon>Puccinia</taxon>
    </lineage>
</organism>
<reference evidence="2" key="2">
    <citation type="submission" date="2016-05" db="EMBL/GenBank/DDBJ databases">
        <title>Comparative analysis highlights variable genome content of wheat rusts and divergence of the mating loci.</title>
        <authorList>
            <person name="Cuomo C.A."/>
            <person name="Bakkeren G."/>
            <person name="Szabo L."/>
            <person name="Khalil H."/>
            <person name="Joly D."/>
            <person name="Goldberg J."/>
            <person name="Young S."/>
            <person name="Zeng Q."/>
            <person name="Fellers J."/>
        </authorList>
    </citation>
    <scope>NUCLEOTIDE SEQUENCE [LARGE SCALE GENOMIC DNA]</scope>
    <source>
        <strain evidence="2">1-1 BBBD Race 1</strain>
    </source>
</reference>